<dbReference type="Gene3D" id="1.10.10.10">
    <property type="entry name" value="Winged helix-like DNA-binding domain superfamily/Winged helix DNA-binding domain"/>
    <property type="match status" value="1"/>
</dbReference>
<evidence type="ECO:0000259" key="1">
    <source>
        <dbReference type="Pfam" id="PF08281"/>
    </source>
</evidence>
<dbReference type="InterPro" id="IPR013324">
    <property type="entry name" value="RNA_pol_sigma_r3/r4-like"/>
</dbReference>
<dbReference type="GO" id="GO:0003677">
    <property type="term" value="F:DNA binding"/>
    <property type="evidence" value="ECO:0007669"/>
    <property type="project" value="InterPro"/>
</dbReference>
<gene>
    <name evidence="2" type="ORF">P8935_16200</name>
</gene>
<proteinExistence type="predicted"/>
<dbReference type="AlphaFoldDB" id="A0AAU7DEM7"/>
<feature type="domain" description="RNA polymerase sigma factor 70 region 4 type 2" evidence="1">
    <location>
        <begin position="4"/>
        <end position="54"/>
    </location>
</feature>
<protein>
    <recommendedName>
        <fullName evidence="1">RNA polymerase sigma factor 70 region 4 type 2 domain-containing protein</fullName>
    </recommendedName>
</protein>
<dbReference type="InterPro" id="IPR036388">
    <property type="entry name" value="WH-like_DNA-bd_sf"/>
</dbReference>
<dbReference type="SUPFAM" id="SSF88659">
    <property type="entry name" value="Sigma3 and sigma4 domains of RNA polymerase sigma factors"/>
    <property type="match status" value="1"/>
</dbReference>
<sequence length="64" mass="7250">MIDFERELATLDTAHQYALVLTYRDRVGHAATAATLGCSIRTLQYMLSAARRRLADALNRRDLL</sequence>
<dbReference type="EMBL" id="CP121196">
    <property type="protein sequence ID" value="XBH16105.1"/>
    <property type="molecule type" value="Genomic_DNA"/>
</dbReference>
<reference evidence="2" key="1">
    <citation type="submission" date="2023-03" db="EMBL/GenBank/DDBJ databases">
        <title>Edaphobacter sp.</title>
        <authorList>
            <person name="Huber K.J."/>
            <person name="Papendorf J."/>
            <person name="Pilke C."/>
            <person name="Bunk B."/>
            <person name="Sproeer C."/>
            <person name="Pester M."/>
        </authorList>
    </citation>
    <scope>NUCLEOTIDE SEQUENCE</scope>
    <source>
        <strain evidence="2">DSM 110680</strain>
    </source>
</reference>
<accession>A0AAU7DEM7</accession>
<dbReference type="RefSeq" id="WP_348261336.1">
    <property type="nucleotide sequence ID" value="NZ_CP121196.1"/>
</dbReference>
<dbReference type="InterPro" id="IPR013249">
    <property type="entry name" value="RNA_pol_sigma70_r4_t2"/>
</dbReference>
<dbReference type="GO" id="GO:0016987">
    <property type="term" value="F:sigma factor activity"/>
    <property type="evidence" value="ECO:0007669"/>
    <property type="project" value="InterPro"/>
</dbReference>
<name>A0AAU7DEM7_9BACT</name>
<dbReference type="Pfam" id="PF08281">
    <property type="entry name" value="Sigma70_r4_2"/>
    <property type="match status" value="1"/>
</dbReference>
<dbReference type="GO" id="GO:0006352">
    <property type="term" value="P:DNA-templated transcription initiation"/>
    <property type="evidence" value="ECO:0007669"/>
    <property type="project" value="InterPro"/>
</dbReference>
<organism evidence="2">
    <name type="scientific">Telmatobacter sp. DSM 110680</name>
    <dbReference type="NCBI Taxonomy" id="3036704"/>
    <lineage>
        <taxon>Bacteria</taxon>
        <taxon>Pseudomonadati</taxon>
        <taxon>Acidobacteriota</taxon>
        <taxon>Terriglobia</taxon>
        <taxon>Terriglobales</taxon>
        <taxon>Acidobacteriaceae</taxon>
        <taxon>Telmatobacter</taxon>
    </lineage>
</organism>
<evidence type="ECO:0000313" key="2">
    <source>
        <dbReference type="EMBL" id="XBH16105.1"/>
    </source>
</evidence>